<evidence type="ECO:0000256" key="1">
    <source>
        <dbReference type="SAM" id="MobiDB-lite"/>
    </source>
</evidence>
<dbReference type="Proteomes" id="UP001195914">
    <property type="component" value="Unassembled WGS sequence"/>
</dbReference>
<reference evidence="3" key="2">
    <citation type="submission" date="2021-05" db="EMBL/GenBank/DDBJ databases">
        <authorList>
            <person name="Pain A."/>
        </authorList>
    </citation>
    <scope>NUCLEOTIDE SEQUENCE</scope>
    <source>
        <strain evidence="3">1802A</strain>
    </source>
</reference>
<gene>
    <name evidence="3" type="ORF">X943_002259</name>
</gene>
<organism evidence="3 4">
    <name type="scientific">Babesia divergens</name>
    <dbReference type="NCBI Taxonomy" id="32595"/>
    <lineage>
        <taxon>Eukaryota</taxon>
        <taxon>Sar</taxon>
        <taxon>Alveolata</taxon>
        <taxon>Apicomplexa</taxon>
        <taxon>Aconoidasida</taxon>
        <taxon>Piroplasmida</taxon>
        <taxon>Babesiidae</taxon>
        <taxon>Babesia</taxon>
    </lineage>
</organism>
<feature type="transmembrane region" description="Helical" evidence="2">
    <location>
        <begin position="565"/>
        <end position="583"/>
    </location>
</feature>
<protein>
    <submittedName>
        <fullName evidence="3">Variant erythrocyte surface antigen-1 family protein</fullName>
    </submittedName>
</protein>
<sequence length="626" mass="70275">MDSNGKPKSALAKFLFAWGFTKNDLNDTLDAPQISELLNPLFPSGSSKALEKLYDASLEYFSKQHSDPTSTSFPSFPSHSDSQDPLTVRQMLLWLYGLRFTSGFSSLVLYCSALCLPFGNSFNSDAFCYYLHVSCFLLPVSVISFIETSESTVTKFFSSADSEFSKFSYPEDLFKLFDMLLDFVRKIYIPLNFLKFQCERVPVQAGWQSCYFGKSCQTTGKFSSGCSCPHSKIYLCTASASNPHDHCAQTGSSQGCLNATSKSCSDSNPSKVHTSSKAKGQPCKPCPHPLQRFLIDGSSVPPSKDSPSLFQPAEGFPRMGFKNLSSTAKSGYDLSAALHVFCKDGFYPLTRLLEFCLFVSRIPPATLLELFVFFMKFKDSSVFKEHFSEYVDGEPGSYSGRMLQTALQRLFASHFGSHPYDLKSLHDCEGPRGSSNPTCGQYLYPLYNADSVFNRDFLGIYLSIVCHLAENLKRELESFYKEAKENFKCCISTSTGSPCPSIVSCPCALPFFYNNGFSFYSPSTLNGGKKCSDFVDQIEKVVEGNILTDLLKVIDNFLWSIRLPFVYAFLYIWILVISYFYYVQFYKLDLLHIDSHLHLPRSFKILPSTLFSDASSKLKDLSYFTL</sequence>
<accession>A0AAD9GM44</accession>
<reference evidence="3" key="1">
    <citation type="journal article" date="2014" name="Nucleic Acids Res.">
        <title>The evolutionary dynamics of variant antigen genes in Babesia reveal a history of genomic innovation underlying host-parasite interaction.</title>
        <authorList>
            <person name="Jackson A.P."/>
            <person name="Otto T.D."/>
            <person name="Darby A."/>
            <person name="Ramaprasad A."/>
            <person name="Xia D."/>
            <person name="Echaide I.E."/>
            <person name="Farber M."/>
            <person name="Gahlot S."/>
            <person name="Gamble J."/>
            <person name="Gupta D."/>
            <person name="Gupta Y."/>
            <person name="Jackson L."/>
            <person name="Malandrin L."/>
            <person name="Malas T.B."/>
            <person name="Moussa E."/>
            <person name="Nair M."/>
            <person name="Reid A.J."/>
            <person name="Sanders M."/>
            <person name="Sharma J."/>
            <person name="Tracey A."/>
            <person name="Quail M.A."/>
            <person name="Weir W."/>
            <person name="Wastling J.M."/>
            <person name="Hall N."/>
            <person name="Willadsen P."/>
            <person name="Lingelbach K."/>
            <person name="Shiels B."/>
            <person name="Tait A."/>
            <person name="Berriman M."/>
            <person name="Allred D.R."/>
            <person name="Pain A."/>
        </authorList>
    </citation>
    <scope>NUCLEOTIDE SEQUENCE</scope>
    <source>
        <strain evidence="3">1802A</strain>
    </source>
</reference>
<feature type="compositionally biased region" description="Polar residues" evidence="1">
    <location>
        <begin position="264"/>
        <end position="278"/>
    </location>
</feature>
<proteinExistence type="predicted"/>
<evidence type="ECO:0000256" key="2">
    <source>
        <dbReference type="SAM" id="Phobius"/>
    </source>
</evidence>
<keyword evidence="4" id="KW-1185">Reference proteome</keyword>
<keyword evidence="2" id="KW-1133">Transmembrane helix</keyword>
<dbReference type="AlphaFoldDB" id="A0AAD9GM44"/>
<name>A0AAD9GM44_BABDI</name>
<dbReference type="EMBL" id="JAHBMH010000001">
    <property type="protein sequence ID" value="KAK1940753.1"/>
    <property type="molecule type" value="Genomic_DNA"/>
</dbReference>
<evidence type="ECO:0000313" key="3">
    <source>
        <dbReference type="EMBL" id="KAK1940753.1"/>
    </source>
</evidence>
<feature type="region of interest" description="Disordered" evidence="1">
    <location>
        <begin position="264"/>
        <end position="284"/>
    </location>
</feature>
<comment type="caution">
    <text evidence="3">The sequence shown here is derived from an EMBL/GenBank/DDBJ whole genome shotgun (WGS) entry which is preliminary data.</text>
</comment>
<evidence type="ECO:0000313" key="4">
    <source>
        <dbReference type="Proteomes" id="UP001195914"/>
    </source>
</evidence>
<keyword evidence="2" id="KW-0472">Membrane</keyword>
<keyword evidence="2" id="KW-0812">Transmembrane</keyword>